<keyword evidence="2" id="KW-1185">Reference proteome</keyword>
<reference evidence="1" key="1">
    <citation type="journal article" date="2021" name="Open Biol.">
        <title>Shared evolutionary footprints suggest mitochondrial oxidative damage underlies multiple complex I losses in fungi.</title>
        <authorList>
            <person name="Schikora-Tamarit M.A."/>
            <person name="Marcet-Houben M."/>
            <person name="Nosek J."/>
            <person name="Gabaldon T."/>
        </authorList>
    </citation>
    <scope>NUCLEOTIDE SEQUENCE</scope>
    <source>
        <strain evidence="1">NCAIM Y.01608</strain>
    </source>
</reference>
<gene>
    <name evidence="1" type="ORF">OGATHE_001044</name>
</gene>
<evidence type="ECO:0000313" key="2">
    <source>
        <dbReference type="Proteomes" id="UP000788993"/>
    </source>
</evidence>
<dbReference type="AlphaFoldDB" id="A0A9P8PRX0"/>
<protein>
    <submittedName>
        <fullName evidence="1">Uncharacterized protein</fullName>
    </submittedName>
</protein>
<evidence type="ECO:0000313" key="1">
    <source>
        <dbReference type="EMBL" id="KAH3676555.1"/>
    </source>
</evidence>
<sequence length="68" mass="7675">MSGFWIVIKDTGMEMRTVIPNRNVIFSPLHTTLVLQRSPYMVKQVLKNGVAQALFKTHNFGGEVLSNI</sequence>
<proteinExistence type="predicted"/>
<dbReference type="Proteomes" id="UP000788993">
    <property type="component" value="Unassembled WGS sequence"/>
</dbReference>
<comment type="caution">
    <text evidence="1">The sequence shown here is derived from an EMBL/GenBank/DDBJ whole genome shotgun (WGS) entry which is preliminary data.</text>
</comment>
<name>A0A9P8PRX0_9ASCO</name>
<dbReference type="EMBL" id="JAEUBD010000146">
    <property type="protein sequence ID" value="KAH3676555.1"/>
    <property type="molecule type" value="Genomic_DNA"/>
</dbReference>
<organism evidence="1 2">
    <name type="scientific">Ogataea polymorpha</name>
    <dbReference type="NCBI Taxonomy" id="460523"/>
    <lineage>
        <taxon>Eukaryota</taxon>
        <taxon>Fungi</taxon>
        <taxon>Dikarya</taxon>
        <taxon>Ascomycota</taxon>
        <taxon>Saccharomycotina</taxon>
        <taxon>Pichiomycetes</taxon>
        <taxon>Pichiales</taxon>
        <taxon>Pichiaceae</taxon>
        <taxon>Ogataea</taxon>
    </lineage>
</organism>
<accession>A0A9P8PRX0</accession>
<reference evidence="1" key="2">
    <citation type="submission" date="2021-01" db="EMBL/GenBank/DDBJ databases">
        <authorList>
            <person name="Schikora-Tamarit M.A."/>
        </authorList>
    </citation>
    <scope>NUCLEOTIDE SEQUENCE</scope>
    <source>
        <strain evidence="1">NCAIM Y.01608</strain>
    </source>
</reference>